<reference evidence="2 3" key="1">
    <citation type="submission" date="2020-08" db="EMBL/GenBank/DDBJ databases">
        <title>A Genomic Blueprint of the Chicken Gut Microbiome.</title>
        <authorList>
            <person name="Gilroy R."/>
            <person name="Ravi A."/>
            <person name="Getino M."/>
            <person name="Pursley I."/>
            <person name="Horton D.L."/>
            <person name="Alikhan N.-F."/>
            <person name="Baker D."/>
            <person name="Gharbi K."/>
            <person name="Hall N."/>
            <person name="Watson M."/>
            <person name="Adriaenssens E.M."/>
            <person name="Foster-Nyarko E."/>
            <person name="Jarju S."/>
            <person name="Secka A."/>
            <person name="Antonio M."/>
            <person name="Oren A."/>
            <person name="Chaudhuri R."/>
            <person name="La Ragione R.M."/>
            <person name="Hildebrand F."/>
            <person name="Pallen M.J."/>
        </authorList>
    </citation>
    <scope>NUCLEOTIDE SEQUENCE [LARGE SCALE GENOMIC DNA]</scope>
    <source>
        <strain evidence="2 3">Sa1CVN1</strain>
    </source>
</reference>
<feature type="region of interest" description="Disordered" evidence="1">
    <location>
        <begin position="62"/>
        <end position="82"/>
    </location>
</feature>
<evidence type="ECO:0000313" key="2">
    <source>
        <dbReference type="EMBL" id="MBD8041625.1"/>
    </source>
</evidence>
<sequence>MSNFLIILAIIAIAIYKQATKEPKKRPSKQPKTTVPFPIESVEEAENVVEKVQPAQLIKPARRVSKPRNTPPPVSSDFSCQPRSGIRFRTPSEARKAFIYSEIFKRKY</sequence>
<dbReference type="EMBL" id="JACSPP010000060">
    <property type="protein sequence ID" value="MBD8041625.1"/>
    <property type="molecule type" value="Genomic_DNA"/>
</dbReference>
<accession>A0ABR8YBN6</accession>
<dbReference type="RefSeq" id="WP_087210608.1">
    <property type="nucleotide sequence ID" value="NZ_JACSPP010000060.1"/>
</dbReference>
<protein>
    <recommendedName>
        <fullName evidence="4">DUF3408 domain-containing protein</fullName>
    </recommendedName>
</protein>
<evidence type="ECO:0008006" key="4">
    <source>
        <dbReference type="Google" id="ProtNLM"/>
    </source>
</evidence>
<name>A0ABR8YBN6_9BACT</name>
<keyword evidence="3" id="KW-1185">Reference proteome</keyword>
<comment type="caution">
    <text evidence="2">The sequence shown here is derived from an EMBL/GenBank/DDBJ whole genome shotgun (WGS) entry which is preliminary data.</text>
</comment>
<dbReference type="Proteomes" id="UP000620874">
    <property type="component" value="Unassembled WGS sequence"/>
</dbReference>
<evidence type="ECO:0000256" key="1">
    <source>
        <dbReference type="SAM" id="MobiDB-lite"/>
    </source>
</evidence>
<evidence type="ECO:0000313" key="3">
    <source>
        <dbReference type="Proteomes" id="UP000620874"/>
    </source>
</evidence>
<gene>
    <name evidence="2" type="ORF">H9625_14495</name>
</gene>
<organism evidence="2 3">
    <name type="scientific">Phocaeicola intestinalis</name>
    <dbReference type="NCBI Taxonomy" id="2762212"/>
    <lineage>
        <taxon>Bacteria</taxon>
        <taxon>Pseudomonadati</taxon>
        <taxon>Bacteroidota</taxon>
        <taxon>Bacteroidia</taxon>
        <taxon>Bacteroidales</taxon>
        <taxon>Bacteroidaceae</taxon>
        <taxon>Phocaeicola</taxon>
    </lineage>
</organism>
<proteinExistence type="predicted"/>